<evidence type="ECO:0000256" key="1">
    <source>
        <dbReference type="ARBA" id="ARBA00004141"/>
    </source>
</evidence>
<feature type="transmembrane region" description="Helical" evidence="5">
    <location>
        <begin position="259"/>
        <end position="282"/>
    </location>
</feature>
<feature type="transmembrane region" description="Helical" evidence="5">
    <location>
        <begin position="151"/>
        <end position="169"/>
    </location>
</feature>
<comment type="similarity">
    <text evidence="5">Belongs to the class VI-like SAM-binding methyltransferase superfamily. Isoprenylcysteine carboxyl methyltransferase family.</text>
</comment>
<dbReference type="Proteomes" id="UP001497453">
    <property type="component" value="Chromosome 6"/>
</dbReference>
<keyword evidence="5" id="KW-0808">Transferase</keyword>
<reference evidence="7" key="1">
    <citation type="submission" date="2024-04" db="EMBL/GenBank/DDBJ databases">
        <authorList>
            <person name="Shaw F."/>
            <person name="Minotto A."/>
        </authorList>
    </citation>
    <scope>NUCLEOTIDE SEQUENCE [LARGE SCALE GENOMIC DNA]</scope>
</reference>
<dbReference type="EC" id="2.1.1.100" evidence="5"/>
<keyword evidence="5" id="KW-0256">Endoplasmic reticulum</keyword>
<dbReference type="InterPro" id="IPR007269">
    <property type="entry name" value="ICMT_MeTrfase"/>
</dbReference>
<keyword evidence="7" id="KW-1185">Reference proteome</keyword>
<comment type="subcellular location">
    <subcellularLocation>
        <location evidence="5">Endoplasmic reticulum membrane</location>
        <topology evidence="5">Multi-pass membrane protein</topology>
    </subcellularLocation>
    <subcellularLocation>
        <location evidence="1">Membrane</location>
        <topology evidence="1">Multi-pass membrane protein</topology>
    </subcellularLocation>
</comment>
<keyword evidence="3 5" id="KW-1133">Transmembrane helix</keyword>
<dbReference type="PANTHER" id="PTHR43847:SF1">
    <property type="entry name" value="BLL3993 PROTEIN"/>
    <property type="match status" value="1"/>
</dbReference>
<dbReference type="EMBL" id="OZ037949">
    <property type="protein sequence ID" value="CAL1710651.1"/>
    <property type="molecule type" value="Genomic_DNA"/>
</dbReference>
<evidence type="ECO:0000256" key="5">
    <source>
        <dbReference type="RuleBase" id="RU362022"/>
    </source>
</evidence>
<dbReference type="InterPro" id="IPR052527">
    <property type="entry name" value="Metal_cation-efflux_comp"/>
</dbReference>
<sequence>MADLNPTLNNICTVSDESRHDSTYVKVTLLLIAAVSVHLSLSPPNPPAPPKQCIAKRSFFERCVRRVTFCSKALVWLATICDAIATILTSRDLSVALQSPSPYALALASPRRISLLCKHPISFAMHNFSRTDPSIPLLASAPHFLLSPSPLFVLGVISVTLGALLRLWCFRSLGQYFTFELSIHPSHSLVTTGPYALVRHPSYTGIYLTLLGGTLVGLAPGTWLYEYWLGPLRLNSVTFWTMSSGSTLSELSASYSFPIFGLTPATLFVYILVIFWSVKVWYALRSTNRRLQVEDEELHKVFGDVWEEYAEKVRWKLLPGVF</sequence>
<evidence type="ECO:0000313" key="6">
    <source>
        <dbReference type="EMBL" id="CAL1710651.1"/>
    </source>
</evidence>
<accession>A0ABP1DS76</accession>
<keyword evidence="5" id="KW-0489">Methyltransferase</keyword>
<evidence type="ECO:0000313" key="7">
    <source>
        <dbReference type="Proteomes" id="UP001497453"/>
    </source>
</evidence>
<evidence type="ECO:0000256" key="4">
    <source>
        <dbReference type="ARBA" id="ARBA00023136"/>
    </source>
</evidence>
<evidence type="ECO:0000256" key="3">
    <source>
        <dbReference type="ARBA" id="ARBA00022989"/>
    </source>
</evidence>
<dbReference type="PANTHER" id="PTHR43847">
    <property type="entry name" value="BLL3993 PROTEIN"/>
    <property type="match status" value="1"/>
</dbReference>
<keyword evidence="2 5" id="KW-0812">Transmembrane</keyword>
<name>A0ABP1DS76_9APHY</name>
<comment type="caution">
    <text evidence="5">Lacks conserved residue(s) required for the propagation of feature annotation.</text>
</comment>
<evidence type="ECO:0000256" key="2">
    <source>
        <dbReference type="ARBA" id="ARBA00022692"/>
    </source>
</evidence>
<protein>
    <recommendedName>
        <fullName evidence="5">Protein-S-isoprenylcysteine O-methyltransferase</fullName>
        <ecNumber evidence="5">2.1.1.100</ecNumber>
    </recommendedName>
</protein>
<dbReference type="Pfam" id="PF04140">
    <property type="entry name" value="ICMT"/>
    <property type="match status" value="1"/>
</dbReference>
<keyword evidence="4 5" id="KW-0472">Membrane</keyword>
<feature type="transmembrane region" description="Helical" evidence="5">
    <location>
        <begin position="205"/>
        <end position="225"/>
    </location>
</feature>
<keyword evidence="5" id="KW-0949">S-adenosyl-L-methionine</keyword>
<dbReference type="Gene3D" id="1.20.120.1630">
    <property type="match status" value="1"/>
</dbReference>
<gene>
    <name evidence="6" type="ORF">GFSPODELE1_LOCUS7933</name>
</gene>
<organism evidence="6 7">
    <name type="scientific">Somion occarium</name>
    <dbReference type="NCBI Taxonomy" id="3059160"/>
    <lineage>
        <taxon>Eukaryota</taxon>
        <taxon>Fungi</taxon>
        <taxon>Dikarya</taxon>
        <taxon>Basidiomycota</taxon>
        <taxon>Agaricomycotina</taxon>
        <taxon>Agaricomycetes</taxon>
        <taxon>Polyporales</taxon>
        <taxon>Cerrenaceae</taxon>
        <taxon>Somion</taxon>
    </lineage>
</organism>
<proteinExistence type="inferred from homology"/>
<comment type="catalytic activity">
    <reaction evidence="5">
        <text>[protein]-C-terminal S-[(2E,6E)-farnesyl]-L-cysteine + S-adenosyl-L-methionine = [protein]-C-terminal S-[(2E,6E)-farnesyl]-L-cysteine methyl ester + S-adenosyl-L-homocysteine</text>
        <dbReference type="Rhea" id="RHEA:21672"/>
        <dbReference type="Rhea" id="RHEA-COMP:12125"/>
        <dbReference type="Rhea" id="RHEA-COMP:12126"/>
        <dbReference type="ChEBI" id="CHEBI:57856"/>
        <dbReference type="ChEBI" id="CHEBI:59789"/>
        <dbReference type="ChEBI" id="CHEBI:90510"/>
        <dbReference type="ChEBI" id="CHEBI:90511"/>
        <dbReference type="EC" id="2.1.1.100"/>
    </reaction>
</comment>